<dbReference type="Gene3D" id="1.10.3210.10">
    <property type="entry name" value="Hypothetical protein af1432"/>
    <property type="match status" value="1"/>
</dbReference>
<comment type="caution">
    <text evidence="3">The sequence shown here is derived from an EMBL/GenBank/DDBJ whole genome shotgun (WGS) entry which is preliminary data.</text>
</comment>
<feature type="domain" description="HD/PDEase" evidence="2">
    <location>
        <begin position="34"/>
        <end position="135"/>
    </location>
</feature>
<accession>A0ABV7ZJK6</accession>
<dbReference type="CDD" id="cd00077">
    <property type="entry name" value="HDc"/>
    <property type="match status" value="1"/>
</dbReference>
<evidence type="ECO:0000256" key="1">
    <source>
        <dbReference type="SAM" id="MobiDB-lite"/>
    </source>
</evidence>
<keyword evidence="4" id="KW-1185">Reference proteome</keyword>
<dbReference type="Pfam" id="PF13328">
    <property type="entry name" value="HD_4"/>
    <property type="match status" value="1"/>
</dbReference>
<dbReference type="RefSeq" id="WP_290292063.1">
    <property type="nucleotide sequence ID" value="NZ_CP047211.1"/>
</dbReference>
<dbReference type="InterPro" id="IPR003607">
    <property type="entry name" value="HD/PDEase_dom"/>
</dbReference>
<proteinExistence type="predicted"/>
<evidence type="ECO:0000259" key="2">
    <source>
        <dbReference type="SMART" id="SM00471"/>
    </source>
</evidence>
<dbReference type="SUPFAM" id="SSF109604">
    <property type="entry name" value="HD-domain/PDEase-like"/>
    <property type="match status" value="1"/>
</dbReference>
<name>A0ABV7ZJK6_9CORY</name>
<organism evidence="3 4">
    <name type="scientific">Corynebacterium hansenii</name>
    <dbReference type="NCBI Taxonomy" id="394964"/>
    <lineage>
        <taxon>Bacteria</taxon>
        <taxon>Bacillati</taxon>
        <taxon>Actinomycetota</taxon>
        <taxon>Actinomycetes</taxon>
        <taxon>Mycobacteriales</taxon>
        <taxon>Corynebacteriaceae</taxon>
        <taxon>Corynebacterium</taxon>
    </lineage>
</organism>
<evidence type="ECO:0000313" key="4">
    <source>
        <dbReference type="Proteomes" id="UP001595751"/>
    </source>
</evidence>
<dbReference type="Proteomes" id="UP001595751">
    <property type="component" value="Unassembled WGS sequence"/>
</dbReference>
<reference evidence="4" key="1">
    <citation type="journal article" date="2019" name="Int. J. Syst. Evol. Microbiol.">
        <title>The Global Catalogue of Microorganisms (GCM) 10K type strain sequencing project: providing services to taxonomists for standard genome sequencing and annotation.</title>
        <authorList>
            <consortium name="The Broad Institute Genomics Platform"/>
            <consortium name="The Broad Institute Genome Sequencing Center for Infectious Disease"/>
            <person name="Wu L."/>
            <person name="Ma J."/>
        </authorList>
    </citation>
    <scope>NUCLEOTIDE SEQUENCE [LARGE SCALE GENOMIC DNA]</scope>
    <source>
        <strain evidence="4">CCUG 53252</strain>
    </source>
</reference>
<protein>
    <submittedName>
        <fullName evidence="3">HD domain-containing protein</fullName>
    </submittedName>
</protein>
<dbReference type="EMBL" id="JBHRZN010000001">
    <property type="protein sequence ID" value="MFC3848733.1"/>
    <property type="molecule type" value="Genomic_DNA"/>
</dbReference>
<feature type="region of interest" description="Disordered" evidence="1">
    <location>
        <begin position="154"/>
        <end position="194"/>
    </location>
</feature>
<sequence length="194" mass="21228">MTDFSAHPDAMIRAAHALAARAHRDDVRPGPGGSDEPYLRHVERVAEMVDAVGGSPDMVAAALLHDVAEDHPELWEEERGRLDAGVVKHVEAVTRRPGESYPDFVERAAAGEESRAIKLADVRDNHGGLGNLPTATAAERARAEKLRARYGAALKKLEPTEKLEQPEEPEWPEKLERPGSLRKQEPDGGRFTAP</sequence>
<dbReference type="SMART" id="SM00471">
    <property type="entry name" value="HDc"/>
    <property type="match status" value="1"/>
</dbReference>
<feature type="compositionally biased region" description="Basic and acidic residues" evidence="1">
    <location>
        <begin position="155"/>
        <end position="188"/>
    </location>
</feature>
<gene>
    <name evidence="3" type="ORF">ACFORJ_00920</name>
</gene>
<evidence type="ECO:0000313" key="3">
    <source>
        <dbReference type="EMBL" id="MFC3848733.1"/>
    </source>
</evidence>